<dbReference type="Proteomes" id="UP000789706">
    <property type="component" value="Unassembled WGS sequence"/>
</dbReference>
<accession>A0A9N9BBI9</accession>
<gene>
    <name evidence="3" type="ORF">DEBURN_LOCUS7495</name>
</gene>
<organism evidence="3 4">
    <name type="scientific">Diversispora eburnea</name>
    <dbReference type="NCBI Taxonomy" id="1213867"/>
    <lineage>
        <taxon>Eukaryota</taxon>
        <taxon>Fungi</taxon>
        <taxon>Fungi incertae sedis</taxon>
        <taxon>Mucoromycota</taxon>
        <taxon>Glomeromycotina</taxon>
        <taxon>Glomeromycetes</taxon>
        <taxon>Diversisporales</taxon>
        <taxon>Diversisporaceae</taxon>
        <taxon>Diversispora</taxon>
    </lineage>
</organism>
<keyword evidence="4" id="KW-1185">Reference proteome</keyword>
<evidence type="ECO:0000313" key="4">
    <source>
        <dbReference type="Proteomes" id="UP000789706"/>
    </source>
</evidence>
<keyword evidence="1" id="KW-0175">Coiled coil</keyword>
<evidence type="ECO:0000259" key="2">
    <source>
        <dbReference type="PROSITE" id="PS50217"/>
    </source>
</evidence>
<evidence type="ECO:0000256" key="1">
    <source>
        <dbReference type="SAM" id="Coils"/>
    </source>
</evidence>
<dbReference type="OrthoDB" id="295274at2759"/>
<dbReference type="PROSITE" id="PS50217">
    <property type="entry name" value="BZIP"/>
    <property type="match status" value="1"/>
</dbReference>
<dbReference type="EMBL" id="CAJVPK010000914">
    <property type="protein sequence ID" value="CAG8559114.1"/>
    <property type="molecule type" value="Genomic_DNA"/>
</dbReference>
<feature type="domain" description="BZIP" evidence="2">
    <location>
        <begin position="71"/>
        <end position="134"/>
    </location>
</feature>
<proteinExistence type="predicted"/>
<reference evidence="3" key="1">
    <citation type="submission" date="2021-06" db="EMBL/GenBank/DDBJ databases">
        <authorList>
            <person name="Kallberg Y."/>
            <person name="Tangrot J."/>
            <person name="Rosling A."/>
        </authorList>
    </citation>
    <scope>NUCLEOTIDE SEQUENCE</scope>
    <source>
        <strain evidence="3">AZ414A</strain>
    </source>
</reference>
<name>A0A9N9BBI9_9GLOM</name>
<sequence>MNSSNSIMRNRTFEMNNINDGEECDSIVNENNSITFYNEPPFNPSTNKVAVDRQQFTNFVLPPLQQPLVNNQKQALRLERNRLAAKECRERRKDYIIRLETRVGKFEEENEILRKKIRETKIRIELFEKNLLERKELEQKVLELQDELCKIKT</sequence>
<dbReference type="Pfam" id="PF00170">
    <property type="entry name" value="bZIP_1"/>
    <property type="match status" value="1"/>
</dbReference>
<dbReference type="PROSITE" id="PS00036">
    <property type="entry name" value="BZIP_BASIC"/>
    <property type="match status" value="1"/>
</dbReference>
<dbReference type="InterPro" id="IPR046347">
    <property type="entry name" value="bZIP_sf"/>
</dbReference>
<dbReference type="SMART" id="SM00338">
    <property type="entry name" value="BRLZ"/>
    <property type="match status" value="1"/>
</dbReference>
<dbReference type="AlphaFoldDB" id="A0A9N9BBI9"/>
<dbReference type="InterPro" id="IPR004827">
    <property type="entry name" value="bZIP"/>
</dbReference>
<protein>
    <submittedName>
        <fullName evidence="3">10136_t:CDS:1</fullName>
    </submittedName>
</protein>
<dbReference type="Gene3D" id="1.20.5.170">
    <property type="match status" value="1"/>
</dbReference>
<feature type="coiled-coil region" evidence="1">
    <location>
        <begin position="96"/>
        <end position="147"/>
    </location>
</feature>
<dbReference type="SUPFAM" id="SSF57959">
    <property type="entry name" value="Leucine zipper domain"/>
    <property type="match status" value="1"/>
</dbReference>
<comment type="caution">
    <text evidence="3">The sequence shown here is derived from an EMBL/GenBank/DDBJ whole genome shotgun (WGS) entry which is preliminary data.</text>
</comment>
<evidence type="ECO:0000313" key="3">
    <source>
        <dbReference type="EMBL" id="CAG8559114.1"/>
    </source>
</evidence>
<dbReference type="GO" id="GO:0003700">
    <property type="term" value="F:DNA-binding transcription factor activity"/>
    <property type="evidence" value="ECO:0007669"/>
    <property type="project" value="InterPro"/>
</dbReference>